<feature type="signal peptide" evidence="1">
    <location>
        <begin position="1"/>
        <end position="19"/>
    </location>
</feature>
<reference evidence="2 3" key="1">
    <citation type="submission" date="2013-11" db="EMBL/GenBank/DDBJ databases">
        <title>Complete genome sequence of Rhizobium gallicum bv. gallicum R602.</title>
        <authorList>
            <person name="Bustos P."/>
            <person name="Santamaria R.I."/>
            <person name="Lozano L."/>
            <person name="Acosta J.L."/>
            <person name="Ormeno-Orrillo E."/>
            <person name="Rogel M.A."/>
            <person name="Romero D."/>
            <person name="Cevallos M.A."/>
            <person name="Martinez-Romero E."/>
            <person name="Gonzalez V."/>
        </authorList>
    </citation>
    <scope>NUCLEOTIDE SEQUENCE [LARGE SCALE GENOMIC DNA]</scope>
    <source>
        <strain evidence="2 3">R602</strain>
    </source>
</reference>
<name>A0A0B4WYN9_9HYPH</name>
<feature type="chain" id="PRO_5002096868" evidence="1">
    <location>
        <begin position="20"/>
        <end position="107"/>
    </location>
</feature>
<dbReference type="KEGG" id="rga:RGR602_CH01443"/>
<evidence type="ECO:0000313" key="2">
    <source>
        <dbReference type="EMBL" id="AJD40799.1"/>
    </source>
</evidence>
<dbReference type="AlphaFoldDB" id="A0A0B4WYN9"/>
<keyword evidence="3" id="KW-1185">Reference proteome</keyword>
<organism evidence="2 3">
    <name type="scientific">Rhizobium gallicum bv. gallicum R602sp</name>
    <dbReference type="NCBI Taxonomy" id="1041138"/>
    <lineage>
        <taxon>Bacteria</taxon>
        <taxon>Pseudomonadati</taxon>
        <taxon>Pseudomonadota</taxon>
        <taxon>Alphaproteobacteria</taxon>
        <taxon>Hyphomicrobiales</taxon>
        <taxon>Rhizobiaceae</taxon>
        <taxon>Rhizobium/Agrobacterium group</taxon>
        <taxon>Rhizobium</taxon>
    </lineage>
</organism>
<evidence type="ECO:0000313" key="3">
    <source>
        <dbReference type="Proteomes" id="UP000031368"/>
    </source>
</evidence>
<protein>
    <submittedName>
        <fullName evidence="2">Uncharacterized protein</fullName>
    </submittedName>
</protein>
<dbReference type="HOGENOM" id="CLU_152495_0_1_5"/>
<dbReference type="EMBL" id="CP006877">
    <property type="protein sequence ID" value="AJD40799.1"/>
    <property type="molecule type" value="Genomic_DNA"/>
</dbReference>
<dbReference type="Proteomes" id="UP000031368">
    <property type="component" value="Chromosome"/>
</dbReference>
<proteinExistence type="predicted"/>
<keyword evidence="1" id="KW-0732">Signal</keyword>
<dbReference type="RefSeq" id="WP_039844545.1">
    <property type="nucleotide sequence ID" value="NZ_CP006877.1"/>
</dbReference>
<evidence type="ECO:0000256" key="1">
    <source>
        <dbReference type="SAM" id="SignalP"/>
    </source>
</evidence>
<sequence>MKKLALTAALVLAASPSLAISRYNPMSMTCQSARAAIHNQGAVIFRWTSPRGLPLYDRYVRNSRYCDANEYAEWKNIPTRDDRSCPVLNCQSIDNLDGMFFIPNHSL</sequence>
<gene>
    <name evidence="2" type="ORF">RGR602_CH01443</name>
</gene>
<accession>A0A0B4WYN9</accession>